<dbReference type="Proteomes" id="UP000078284">
    <property type="component" value="Chromosome 5"/>
</dbReference>
<reference evidence="2" key="1">
    <citation type="journal article" date="2016" name="Proc. Natl. Acad. Sci. U.S.A.">
        <title>Chromosome-level assembly of Arabidopsis thaliana Ler reveals the extent of translocation and inversion polymorphisms.</title>
        <authorList>
            <person name="Zapata L."/>
            <person name="Ding J."/>
            <person name="Willing E.M."/>
            <person name="Hartwig B."/>
            <person name="Bezdan D."/>
            <person name="Jiao W.B."/>
            <person name="Patel V."/>
            <person name="Velikkakam James G."/>
            <person name="Koornneef M."/>
            <person name="Ossowski S."/>
            <person name="Schneeberger K."/>
        </authorList>
    </citation>
    <scope>NUCLEOTIDE SEQUENCE [LARGE SCALE GENOMIC DNA]</scope>
    <source>
        <strain evidence="2">cv. Landsberg erecta</strain>
    </source>
</reference>
<evidence type="ECO:0000313" key="2">
    <source>
        <dbReference type="Proteomes" id="UP000078284"/>
    </source>
</evidence>
<gene>
    <name evidence="1" type="ordered locus">AXX17_At5g24110</name>
</gene>
<comment type="caution">
    <text evidence="1">The sequence shown here is derived from an EMBL/GenBank/DDBJ whole genome shotgun (WGS) entry which is preliminary data.</text>
</comment>
<accession>A0A178UD19</accession>
<protein>
    <submittedName>
        <fullName evidence="1">TAC7</fullName>
    </submittedName>
</protein>
<proteinExistence type="predicted"/>
<name>A0A178UD19_ARATH</name>
<dbReference type="ExpressionAtlas" id="A0A178UD19">
    <property type="expression patterns" value="baseline and differential"/>
</dbReference>
<dbReference type="EMBL" id="LUHQ01000005">
    <property type="protein sequence ID" value="OAO90581.1"/>
    <property type="molecule type" value="Genomic_DNA"/>
</dbReference>
<dbReference type="GO" id="GO:0000427">
    <property type="term" value="C:plastid-encoded plastid RNA polymerase complex"/>
    <property type="evidence" value="ECO:0007669"/>
    <property type="project" value="InterPro"/>
</dbReference>
<organism evidence="1 2">
    <name type="scientific">Arabidopsis thaliana</name>
    <name type="common">Mouse-ear cress</name>
    <dbReference type="NCBI Taxonomy" id="3702"/>
    <lineage>
        <taxon>Eukaryota</taxon>
        <taxon>Viridiplantae</taxon>
        <taxon>Streptophyta</taxon>
        <taxon>Embryophyta</taxon>
        <taxon>Tracheophyta</taxon>
        <taxon>Spermatophyta</taxon>
        <taxon>Magnoliopsida</taxon>
        <taxon>eudicotyledons</taxon>
        <taxon>Gunneridae</taxon>
        <taxon>Pentapetalae</taxon>
        <taxon>rosids</taxon>
        <taxon>malvids</taxon>
        <taxon>Brassicales</taxon>
        <taxon>Brassicaceae</taxon>
        <taxon>Camelineae</taxon>
        <taxon>Arabidopsis</taxon>
    </lineage>
</organism>
<evidence type="ECO:0000313" key="1">
    <source>
        <dbReference type="EMBL" id="OAO90581.1"/>
    </source>
</evidence>
<dbReference type="AlphaFoldDB" id="A0A178UD19"/>
<dbReference type="GO" id="GO:0042793">
    <property type="term" value="P:plastid transcription"/>
    <property type="evidence" value="ECO:0007669"/>
    <property type="project" value="InterPro"/>
</dbReference>
<sequence length="161" mass="18831">MASFTCSSPSSILPIIDTRSRNLRCTFQSQVSCGIQRDDNGRRVWRRRTLTKKDDMLRYKMQRVPFVEEQVRKIREVGKVMTMDIEQLLLREDNRFEFVNSVAAEATEYVDKNRDEYGGSKKAIFHVLSNRVNDLGFDRPEAYVEADPYKPGPGYLLEYYT</sequence>
<dbReference type="PANTHER" id="PTHR37257:SF1">
    <property type="entry name" value="PROTEIN PLASTID TRANSCRIPTIONALLY ACTIVE 7"/>
    <property type="match status" value="1"/>
</dbReference>
<dbReference type="PANTHER" id="PTHR37257">
    <property type="entry name" value="PROTEIN PLASTID TRANSCRIPTIONALLY ACTIVE 7"/>
    <property type="match status" value="1"/>
</dbReference>
<dbReference type="InterPro" id="IPR038958">
    <property type="entry name" value="PTAC7"/>
</dbReference>